<comment type="caution">
    <text evidence="1">The sequence shown here is derived from an EMBL/GenBank/DDBJ whole genome shotgun (WGS) entry which is preliminary data.</text>
</comment>
<evidence type="ECO:0000313" key="2">
    <source>
        <dbReference type="Proteomes" id="UP000186922"/>
    </source>
</evidence>
<name>A0A1D1UNQ2_RAMVA</name>
<protein>
    <submittedName>
        <fullName evidence="1">Uncharacterized protein</fullName>
    </submittedName>
</protein>
<accession>A0A1D1UNQ2</accession>
<organism evidence="1 2">
    <name type="scientific">Ramazzottius varieornatus</name>
    <name type="common">Water bear</name>
    <name type="synonym">Tardigrade</name>
    <dbReference type="NCBI Taxonomy" id="947166"/>
    <lineage>
        <taxon>Eukaryota</taxon>
        <taxon>Metazoa</taxon>
        <taxon>Ecdysozoa</taxon>
        <taxon>Tardigrada</taxon>
        <taxon>Eutardigrada</taxon>
        <taxon>Parachela</taxon>
        <taxon>Hypsibioidea</taxon>
        <taxon>Ramazzottiidae</taxon>
        <taxon>Ramazzottius</taxon>
    </lineage>
</organism>
<dbReference type="EMBL" id="BDGG01000001">
    <property type="protein sequence ID" value="GAU88907.1"/>
    <property type="molecule type" value="Genomic_DNA"/>
</dbReference>
<evidence type="ECO:0000313" key="1">
    <source>
        <dbReference type="EMBL" id="GAU88907.1"/>
    </source>
</evidence>
<sequence length="87" mass="9919">MNPTGNMDVGLRNSGSTVGKKLRLILQIYSHSQRHGPVRERTGSQAWRNWRNLGTMSRKREPQTFGAELPQVLGWDCQDGSQLQRQN</sequence>
<keyword evidence="2" id="KW-1185">Reference proteome</keyword>
<gene>
    <name evidence="1" type="primary">RvY_01523</name>
    <name evidence="1" type="synonym">RvY_01523.2</name>
    <name evidence="1" type="ORF">RvY_01523-2</name>
</gene>
<dbReference type="Proteomes" id="UP000186922">
    <property type="component" value="Unassembled WGS sequence"/>
</dbReference>
<reference evidence="1 2" key="1">
    <citation type="journal article" date="2016" name="Nat. Commun.">
        <title>Extremotolerant tardigrade genome and improved radiotolerance of human cultured cells by tardigrade-unique protein.</title>
        <authorList>
            <person name="Hashimoto T."/>
            <person name="Horikawa D.D."/>
            <person name="Saito Y."/>
            <person name="Kuwahara H."/>
            <person name="Kozuka-Hata H."/>
            <person name="Shin-I T."/>
            <person name="Minakuchi Y."/>
            <person name="Ohishi K."/>
            <person name="Motoyama A."/>
            <person name="Aizu T."/>
            <person name="Enomoto A."/>
            <person name="Kondo K."/>
            <person name="Tanaka S."/>
            <person name="Hara Y."/>
            <person name="Koshikawa S."/>
            <person name="Sagara H."/>
            <person name="Miura T."/>
            <person name="Yokobori S."/>
            <person name="Miyagawa K."/>
            <person name="Suzuki Y."/>
            <person name="Kubo T."/>
            <person name="Oyama M."/>
            <person name="Kohara Y."/>
            <person name="Fujiyama A."/>
            <person name="Arakawa K."/>
            <person name="Katayama T."/>
            <person name="Toyoda A."/>
            <person name="Kunieda T."/>
        </authorList>
    </citation>
    <scope>NUCLEOTIDE SEQUENCE [LARGE SCALE GENOMIC DNA]</scope>
    <source>
        <strain evidence="1 2">YOKOZUNA-1</strain>
    </source>
</reference>
<proteinExistence type="predicted"/>
<dbReference type="AlphaFoldDB" id="A0A1D1UNQ2"/>